<gene>
    <name evidence="2" type="ORF">BT96DRAFT_922715</name>
</gene>
<dbReference type="Proteomes" id="UP000799118">
    <property type="component" value="Unassembled WGS sequence"/>
</dbReference>
<dbReference type="Gene3D" id="2.60.120.260">
    <property type="entry name" value="Galactose-binding domain-like"/>
    <property type="match status" value="1"/>
</dbReference>
<keyword evidence="1" id="KW-0812">Transmembrane</keyword>
<organism evidence="2 3">
    <name type="scientific">Gymnopus androsaceus JB14</name>
    <dbReference type="NCBI Taxonomy" id="1447944"/>
    <lineage>
        <taxon>Eukaryota</taxon>
        <taxon>Fungi</taxon>
        <taxon>Dikarya</taxon>
        <taxon>Basidiomycota</taxon>
        <taxon>Agaricomycotina</taxon>
        <taxon>Agaricomycetes</taxon>
        <taxon>Agaricomycetidae</taxon>
        <taxon>Agaricales</taxon>
        <taxon>Marasmiineae</taxon>
        <taxon>Omphalotaceae</taxon>
        <taxon>Gymnopus</taxon>
    </lineage>
</organism>
<accession>A0A6A4HCX7</accession>
<proteinExistence type="predicted"/>
<dbReference type="EMBL" id="ML769527">
    <property type="protein sequence ID" value="KAE9395666.1"/>
    <property type="molecule type" value="Genomic_DNA"/>
</dbReference>
<keyword evidence="1" id="KW-1133">Transmembrane helix</keyword>
<protein>
    <submittedName>
        <fullName evidence="2">Uncharacterized protein</fullName>
    </submittedName>
</protein>
<evidence type="ECO:0000313" key="3">
    <source>
        <dbReference type="Proteomes" id="UP000799118"/>
    </source>
</evidence>
<dbReference type="OrthoDB" id="3052647at2759"/>
<sequence>MSTVWFMVDDTDSRLNYPGGNLWGALVTGLIASVTGPIYNNTLHVTGANASVSFQFNGSSSFGVYGSLDGLNASVLESPFCAIECMLDGAPTEVFQQITIFSEANNNVLACRNIADNSTIHSSSGEHELIINVNTFPGLPPGTWALDYITYESLVNPAIDGEILQAGNLDVANVTDYSMLTFGPGWSHNNSEPGGTSITLSSQSNVTIKFNGTSLSLYGENNGIALNATYKVDDFDAVPFPVPSSEVGNNQLLLIAPDLGIGEHTAVINVNGSDTIPFEINYFYLTSLTKAEQASLNSPSSSTGHLKSGMIMGAVLGTIIPVMLLTVVIAVVWTRRKSRQRRALRMLVPFPFISQTPHSILPRQLFGQLALMLPASKKNIQTDLVLAVGEAENNDGDRPGPQNLLTMKLEQRLLVTLEQNQQLNQQLEQLTPQQQQVQAQLLTVHTDSGLRLTGEESLEEIYEVPPGYTES</sequence>
<evidence type="ECO:0000256" key="1">
    <source>
        <dbReference type="SAM" id="Phobius"/>
    </source>
</evidence>
<keyword evidence="3" id="KW-1185">Reference proteome</keyword>
<dbReference type="AlphaFoldDB" id="A0A6A4HCX7"/>
<keyword evidence="1" id="KW-0472">Membrane</keyword>
<name>A0A6A4HCX7_9AGAR</name>
<evidence type="ECO:0000313" key="2">
    <source>
        <dbReference type="EMBL" id="KAE9395666.1"/>
    </source>
</evidence>
<feature type="transmembrane region" description="Helical" evidence="1">
    <location>
        <begin position="310"/>
        <end position="333"/>
    </location>
</feature>
<reference evidence="2" key="1">
    <citation type="journal article" date="2019" name="Environ. Microbiol.">
        <title>Fungal ecological strategies reflected in gene transcription - a case study of two litter decomposers.</title>
        <authorList>
            <person name="Barbi F."/>
            <person name="Kohler A."/>
            <person name="Barry K."/>
            <person name="Baskaran P."/>
            <person name="Daum C."/>
            <person name="Fauchery L."/>
            <person name="Ihrmark K."/>
            <person name="Kuo A."/>
            <person name="LaButti K."/>
            <person name="Lipzen A."/>
            <person name="Morin E."/>
            <person name="Grigoriev I.V."/>
            <person name="Henrissat B."/>
            <person name="Lindahl B."/>
            <person name="Martin F."/>
        </authorList>
    </citation>
    <scope>NUCLEOTIDE SEQUENCE</scope>
    <source>
        <strain evidence="2">JB14</strain>
    </source>
</reference>